<dbReference type="PANTHER" id="PTHR21569:SF1">
    <property type="entry name" value="SMALL RIBOSOMAL SUBUNIT PROTEIN US9M"/>
    <property type="match status" value="1"/>
</dbReference>
<dbReference type="AlphaFoldDB" id="A0A140HA15"/>
<dbReference type="GO" id="GO:0009507">
    <property type="term" value="C:chloroplast"/>
    <property type="evidence" value="ECO:0007669"/>
    <property type="project" value="UniProtKB-SubCell"/>
</dbReference>
<dbReference type="PANTHER" id="PTHR21569">
    <property type="entry name" value="RIBOSOMAL PROTEIN S9"/>
    <property type="match status" value="1"/>
</dbReference>
<evidence type="ECO:0000256" key="6">
    <source>
        <dbReference type="RuleBase" id="RU003815"/>
    </source>
</evidence>
<dbReference type="InterPro" id="IPR020574">
    <property type="entry name" value="Ribosomal_uS9_CS"/>
</dbReference>
<evidence type="ECO:0000313" key="7">
    <source>
        <dbReference type="EMBL" id="AMO01014.1"/>
    </source>
</evidence>
<dbReference type="HAMAP" id="MF_00532_B">
    <property type="entry name" value="Ribosomal_uS9_B"/>
    <property type="match status" value="1"/>
</dbReference>
<organism evidence="7">
    <name type="scientific">Kirchneriella aperta</name>
    <dbReference type="NCBI Taxonomy" id="117505"/>
    <lineage>
        <taxon>Eukaryota</taxon>
        <taxon>Viridiplantae</taxon>
        <taxon>Chlorophyta</taxon>
        <taxon>core chlorophytes</taxon>
        <taxon>Chlorophyceae</taxon>
        <taxon>CS clade</taxon>
        <taxon>Sphaeropleales</taxon>
        <taxon>Selenastraceae</taxon>
        <taxon>Kirchneriella</taxon>
    </lineage>
</organism>
<gene>
    <name evidence="5 7" type="primary">rps9</name>
    <name evidence="7" type="ORF">VU81_92</name>
</gene>
<dbReference type="GO" id="GO:0003723">
    <property type="term" value="F:RNA binding"/>
    <property type="evidence" value="ECO:0007669"/>
    <property type="project" value="TreeGrafter"/>
</dbReference>
<dbReference type="GO" id="GO:0006412">
    <property type="term" value="P:translation"/>
    <property type="evidence" value="ECO:0007669"/>
    <property type="project" value="UniProtKB-UniRule"/>
</dbReference>
<dbReference type="RefSeq" id="YP_009238479.1">
    <property type="nucleotide sequence ID" value="NC_029676.1"/>
</dbReference>
<accession>A0A140HA15</accession>
<dbReference type="GO" id="GO:0003735">
    <property type="term" value="F:structural constituent of ribosome"/>
    <property type="evidence" value="ECO:0007669"/>
    <property type="project" value="InterPro"/>
</dbReference>
<dbReference type="GO" id="GO:0015935">
    <property type="term" value="C:small ribosomal subunit"/>
    <property type="evidence" value="ECO:0007669"/>
    <property type="project" value="TreeGrafter"/>
</dbReference>
<evidence type="ECO:0000256" key="3">
    <source>
        <dbReference type="ARBA" id="ARBA00023274"/>
    </source>
</evidence>
<dbReference type="InterPro" id="IPR014721">
    <property type="entry name" value="Ribsml_uS5_D2-typ_fold_subgr"/>
</dbReference>
<dbReference type="Gene3D" id="3.30.230.10">
    <property type="match status" value="1"/>
</dbReference>
<dbReference type="InterPro" id="IPR000754">
    <property type="entry name" value="Ribosomal_uS9"/>
</dbReference>
<evidence type="ECO:0000256" key="5">
    <source>
        <dbReference type="HAMAP-Rule" id="MF_00532"/>
    </source>
</evidence>
<protein>
    <recommendedName>
        <fullName evidence="4 5">Small ribosomal subunit protein uS9c</fullName>
    </recommendedName>
</protein>
<proteinExistence type="inferred from homology"/>
<name>A0A140HA15_9CHLO</name>
<dbReference type="NCBIfam" id="NF001099">
    <property type="entry name" value="PRK00132.1"/>
    <property type="match status" value="1"/>
</dbReference>
<keyword evidence="2 5" id="KW-0689">Ribosomal protein</keyword>
<dbReference type="PROSITE" id="PS00360">
    <property type="entry name" value="RIBOSOMAL_S9"/>
    <property type="match status" value="1"/>
</dbReference>
<comment type="subcellular location">
    <subcellularLocation>
        <location evidence="5">Plastid</location>
        <location evidence="5">Chloroplast</location>
    </subcellularLocation>
</comment>
<dbReference type="Pfam" id="PF00380">
    <property type="entry name" value="Ribosomal_S9"/>
    <property type="match status" value="1"/>
</dbReference>
<reference evidence="7" key="1">
    <citation type="journal article" date="2016" name="Mol. Phylogenet. Evol.">
        <title>Chloroplast phylogenomic data from the green algal order Sphaeropleales (Chlorophyceae, Chlorophyta) reveal complex patterns of sequence evolution.</title>
        <authorList>
            <person name="Fucikova K."/>
            <person name="Lewis P.O."/>
            <person name="Lewis L.A."/>
        </authorList>
    </citation>
    <scope>NUCLEOTIDE SEQUENCE</scope>
    <source>
        <strain evidence="7">SAG 2004</strain>
    </source>
</reference>
<comment type="similarity">
    <text evidence="1 5 6">Belongs to the universal ribosomal protein uS9 family.</text>
</comment>
<evidence type="ECO:0000256" key="1">
    <source>
        <dbReference type="ARBA" id="ARBA00005251"/>
    </source>
</evidence>
<geneLocation type="chloroplast" evidence="7"/>
<evidence type="ECO:0000256" key="4">
    <source>
        <dbReference type="ARBA" id="ARBA00035152"/>
    </source>
</evidence>
<keyword evidence="7" id="KW-0150">Chloroplast</keyword>
<keyword evidence="3 5" id="KW-0687">Ribonucleoprotein</keyword>
<dbReference type="InterPro" id="IPR023035">
    <property type="entry name" value="Ribosomal_uS9_bac/plastid"/>
</dbReference>
<evidence type="ECO:0000256" key="2">
    <source>
        <dbReference type="ARBA" id="ARBA00022980"/>
    </source>
</evidence>
<dbReference type="GeneID" id="27073937"/>
<sequence length="142" mass="15806">MNETILARAIGRRKEAVAQVQLISGNGEIIINGKPAQDYLHHNSCSLLSIKAPFEILQTLENSLKIEQMNTLVKVEGGGLIGQAEAIKLGVARAISQLTELESPDIRKGLKDKGYLTQDSRIKERRKYGLKKARKASQYHKR</sequence>
<dbReference type="SUPFAM" id="SSF54211">
    <property type="entry name" value="Ribosomal protein S5 domain 2-like"/>
    <property type="match status" value="1"/>
</dbReference>
<dbReference type="EMBL" id="KT199250">
    <property type="protein sequence ID" value="AMO01014.1"/>
    <property type="molecule type" value="Genomic_DNA"/>
</dbReference>
<keyword evidence="7" id="KW-0934">Plastid</keyword>
<dbReference type="InterPro" id="IPR020568">
    <property type="entry name" value="Ribosomal_Su5_D2-typ_SF"/>
</dbReference>